<evidence type="ECO:0000256" key="1">
    <source>
        <dbReference type="SAM" id="MobiDB-lite"/>
    </source>
</evidence>
<proteinExistence type="predicted"/>
<dbReference type="EMBL" id="JAIQCJ010002152">
    <property type="protein sequence ID" value="KAJ8780816.1"/>
    <property type="molecule type" value="Genomic_DNA"/>
</dbReference>
<keyword evidence="2" id="KW-0472">Membrane</keyword>
<dbReference type="Proteomes" id="UP001159641">
    <property type="component" value="Unassembled WGS sequence"/>
</dbReference>
<evidence type="ECO:0000313" key="4">
    <source>
        <dbReference type="EMBL" id="KAJ8780816.1"/>
    </source>
</evidence>
<evidence type="ECO:0000313" key="5">
    <source>
        <dbReference type="Proteomes" id="UP001159641"/>
    </source>
</evidence>
<dbReference type="InterPro" id="IPR032394">
    <property type="entry name" value="Anoct_dimer"/>
</dbReference>
<reference evidence="4 5" key="1">
    <citation type="submission" date="2022-11" db="EMBL/GenBank/DDBJ databases">
        <title>Whole genome sequence of Eschrichtius robustus ER-17-0199.</title>
        <authorList>
            <person name="Bruniche-Olsen A."/>
            <person name="Black A.N."/>
            <person name="Fields C.J."/>
            <person name="Walden K."/>
            <person name="Dewoody J.A."/>
        </authorList>
    </citation>
    <scope>NUCLEOTIDE SEQUENCE [LARGE SCALE GENOMIC DNA]</scope>
    <source>
        <strain evidence="4">ER-17-0199</strain>
        <tissue evidence="4">Blubber</tissue>
    </source>
</reference>
<keyword evidence="2" id="KW-0812">Transmembrane</keyword>
<protein>
    <recommendedName>
        <fullName evidence="3">Anoctamin dimerisation domain-containing protein</fullName>
    </recommendedName>
</protein>
<organism evidence="4 5">
    <name type="scientific">Eschrichtius robustus</name>
    <name type="common">California gray whale</name>
    <name type="synonym">Eschrichtius gibbosus</name>
    <dbReference type="NCBI Taxonomy" id="9764"/>
    <lineage>
        <taxon>Eukaryota</taxon>
        <taxon>Metazoa</taxon>
        <taxon>Chordata</taxon>
        <taxon>Craniata</taxon>
        <taxon>Vertebrata</taxon>
        <taxon>Euteleostomi</taxon>
        <taxon>Mammalia</taxon>
        <taxon>Eutheria</taxon>
        <taxon>Laurasiatheria</taxon>
        <taxon>Artiodactyla</taxon>
        <taxon>Whippomorpha</taxon>
        <taxon>Cetacea</taxon>
        <taxon>Mysticeti</taxon>
        <taxon>Eschrichtiidae</taxon>
        <taxon>Eschrichtius</taxon>
    </lineage>
</organism>
<evidence type="ECO:0000256" key="2">
    <source>
        <dbReference type="SAM" id="Phobius"/>
    </source>
</evidence>
<accession>A0AB34GPU5</accession>
<dbReference type="InterPro" id="IPR007632">
    <property type="entry name" value="Anoctamin"/>
</dbReference>
<dbReference type="GO" id="GO:0005254">
    <property type="term" value="F:chloride channel activity"/>
    <property type="evidence" value="ECO:0007669"/>
    <property type="project" value="TreeGrafter"/>
</dbReference>
<sequence>MDPWAESQPESDPAGRALDAQEGKYGTGASLPPPSPLPLLPPSFPGHSELVSEAPACCQPPAKPGLVDNKENPRQVACSQDEEGDAGARSAKAAAQASRALGRRWRRGQGPEDDRLCASRGSICVPDSGGNFFRDWKTEIDFLLVREEKLRPPRRAWWQRLLQRSWRDKFQRNLRAAGVLLEEARCNPDSDGGGSYCGAFACCNLCSNTCPISSWTFRRSKLDLFLGRASHDSYFSSTQRHQVAEILARTIYGKQKRAEMGMARLLTEGVYTAAFPLRELGYLFDHLGTVFFSIFLSFWAMAFLEHWEHKSTTLAHHWDCSDFQEEELTPSSALQAQNSASRSSQRP</sequence>
<feature type="compositionally biased region" description="Low complexity" evidence="1">
    <location>
        <begin position="87"/>
        <end position="100"/>
    </location>
</feature>
<feature type="region of interest" description="Disordered" evidence="1">
    <location>
        <begin position="1"/>
        <end position="107"/>
    </location>
</feature>
<feature type="transmembrane region" description="Helical" evidence="2">
    <location>
        <begin position="282"/>
        <end position="304"/>
    </location>
</feature>
<dbReference type="PANTHER" id="PTHR12308">
    <property type="entry name" value="ANOCTAMIN"/>
    <property type="match status" value="1"/>
</dbReference>
<keyword evidence="5" id="KW-1185">Reference proteome</keyword>
<dbReference type="GO" id="GO:0005886">
    <property type="term" value="C:plasma membrane"/>
    <property type="evidence" value="ECO:0007669"/>
    <property type="project" value="UniProtKB-SubCell"/>
</dbReference>
<dbReference type="AlphaFoldDB" id="A0AB34GPU5"/>
<feature type="domain" description="Anoctamin dimerisation" evidence="3">
    <location>
        <begin position="215"/>
        <end position="282"/>
    </location>
</feature>
<comment type="caution">
    <text evidence="4">The sequence shown here is derived from an EMBL/GenBank/DDBJ whole genome shotgun (WGS) entry which is preliminary data.</text>
</comment>
<name>A0AB34GPU5_ESCRO</name>
<dbReference type="GO" id="GO:0046983">
    <property type="term" value="F:protein dimerization activity"/>
    <property type="evidence" value="ECO:0007669"/>
    <property type="project" value="InterPro"/>
</dbReference>
<feature type="compositionally biased region" description="Pro residues" evidence="1">
    <location>
        <begin position="31"/>
        <end position="44"/>
    </location>
</feature>
<feature type="domain" description="Anoctamin dimerisation" evidence="3">
    <location>
        <begin position="132"/>
        <end position="187"/>
    </location>
</feature>
<dbReference type="Pfam" id="PF16178">
    <property type="entry name" value="Anoct_dimer"/>
    <property type="match status" value="2"/>
</dbReference>
<dbReference type="PANTHER" id="PTHR12308:SF15">
    <property type="entry name" value="ANOCTAMIN"/>
    <property type="match status" value="1"/>
</dbReference>
<evidence type="ECO:0000259" key="3">
    <source>
        <dbReference type="Pfam" id="PF16178"/>
    </source>
</evidence>
<keyword evidence="2" id="KW-1133">Transmembrane helix</keyword>
<gene>
    <name evidence="4" type="ORF">J1605_000859</name>
</gene>